<reference evidence="2" key="1">
    <citation type="journal article" date="2013" name="ISME J.">
        <title>Previously unknown and highly divergent ssDNA viruses populate the oceans.</title>
        <authorList>
            <person name="Labonte J.M."/>
            <person name="Suttle C.A."/>
        </authorList>
    </citation>
    <scope>NUCLEOTIDE SEQUENCE</scope>
</reference>
<organism evidence="2">
    <name type="scientific">uncultured marine virus</name>
    <dbReference type="NCBI Taxonomy" id="186617"/>
    <lineage>
        <taxon>Viruses</taxon>
        <taxon>environmental samples</taxon>
    </lineage>
</organism>
<accession>S4TEG4</accession>
<dbReference type="EMBL" id="JX904143">
    <property type="protein sequence ID" value="AGA18264.1"/>
    <property type="molecule type" value="Genomic_DNA"/>
</dbReference>
<feature type="compositionally biased region" description="Basic residues" evidence="1">
    <location>
        <begin position="1"/>
        <end position="20"/>
    </location>
</feature>
<evidence type="ECO:0008006" key="3">
    <source>
        <dbReference type="Google" id="ProtNLM"/>
    </source>
</evidence>
<protein>
    <recommendedName>
        <fullName evidence="3">Capsid protein</fullName>
    </recommendedName>
</protein>
<feature type="region of interest" description="Disordered" evidence="1">
    <location>
        <begin position="1"/>
        <end position="23"/>
    </location>
</feature>
<evidence type="ECO:0000313" key="2">
    <source>
        <dbReference type="EMBL" id="AGA18264.1"/>
    </source>
</evidence>
<name>S4TEG4_9VIRU</name>
<sequence length="227" mass="24732">MPGKKRSHSTKREKRSKKRGSVITGYNSAKSVLPGPLKNNVQVSMVYHDTFALDVGTGGIPAQYHFSANSLFDPNATGVGHQPRGYDELMSLYERYAVLKAKITLSFANSETNKAVIVGVTMDDNTSAVTTVNELMEQRYISYAIVGPKSAQNTGAVSIEIDPSKFLGISNKSEAMQGTAAANPNDRCYFRCFAQPAEATVDIFPVYCTVRIEYTARLSKPKTIGDS</sequence>
<proteinExistence type="predicted"/>
<evidence type="ECO:0000256" key="1">
    <source>
        <dbReference type="SAM" id="MobiDB-lite"/>
    </source>
</evidence>